<protein>
    <submittedName>
        <fullName evidence="7">Glycosyl transferase family 64 domain-domain-containing protein</fullName>
    </submittedName>
</protein>
<evidence type="ECO:0000313" key="7">
    <source>
        <dbReference type="EMBL" id="ORX34321.1"/>
    </source>
</evidence>
<accession>A0A1Y1U8F6</accession>
<dbReference type="AlphaFoldDB" id="A0A1Y1U8F6"/>
<dbReference type="InterPro" id="IPR004263">
    <property type="entry name" value="Exostosin"/>
</dbReference>
<keyword evidence="3 5" id="KW-0472">Membrane</keyword>
<keyword evidence="5" id="KW-0812">Transmembrane</keyword>
<feature type="domain" description="Glycosyl transferase 64" evidence="6">
    <location>
        <begin position="82"/>
        <end position="345"/>
    </location>
</feature>
<dbReference type="InParanoid" id="A0A1Y1U8F6"/>
<dbReference type="PANTHER" id="PTHR48261">
    <property type="entry name" value="ACETYLGLUCOSAMINYLTRANSFERASE"/>
    <property type="match status" value="1"/>
</dbReference>
<evidence type="ECO:0000259" key="6">
    <source>
        <dbReference type="Pfam" id="PF09258"/>
    </source>
</evidence>
<evidence type="ECO:0000256" key="3">
    <source>
        <dbReference type="ARBA" id="ARBA00023136"/>
    </source>
</evidence>
<reference evidence="7 8" key="1">
    <citation type="submission" date="2017-03" db="EMBL/GenBank/DDBJ databases">
        <title>Widespread Adenine N6-methylation of Active Genes in Fungi.</title>
        <authorList>
            <consortium name="DOE Joint Genome Institute"/>
            <person name="Mondo S.J."/>
            <person name="Dannebaum R.O."/>
            <person name="Kuo R.C."/>
            <person name="Louie K.B."/>
            <person name="Bewick A.J."/>
            <person name="Labutti K."/>
            <person name="Haridas S."/>
            <person name="Kuo A."/>
            <person name="Salamov A."/>
            <person name="Ahrendt S.R."/>
            <person name="Lau R."/>
            <person name="Bowen B.P."/>
            <person name="Lipzen A."/>
            <person name="Sullivan W."/>
            <person name="Andreopoulos W.B."/>
            <person name="Clum A."/>
            <person name="Lindquist E."/>
            <person name="Daum C."/>
            <person name="Northen T.R."/>
            <person name="Ramamoorthy G."/>
            <person name="Schmitz R.J."/>
            <person name="Gryganskyi A."/>
            <person name="Culley D."/>
            <person name="Magnuson J."/>
            <person name="James T.Y."/>
            <person name="O'Malley M.A."/>
            <person name="Stajich J.E."/>
            <person name="Spatafora J.W."/>
            <person name="Visel A."/>
            <person name="Grigoriev I.V."/>
        </authorList>
    </citation>
    <scope>NUCLEOTIDE SEQUENCE [LARGE SCALE GENOMIC DNA]</scope>
    <source>
        <strain evidence="7 8">NRRL Y-17943</strain>
    </source>
</reference>
<evidence type="ECO:0000256" key="2">
    <source>
        <dbReference type="ARBA" id="ARBA00022679"/>
    </source>
</evidence>
<dbReference type="Proteomes" id="UP000193218">
    <property type="component" value="Unassembled WGS sequence"/>
</dbReference>
<evidence type="ECO:0000256" key="4">
    <source>
        <dbReference type="ARBA" id="ARBA00023157"/>
    </source>
</evidence>
<dbReference type="SUPFAM" id="SSF53448">
    <property type="entry name" value="Nucleotide-diphospho-sugar transferases"/>
    <property type="match status" value="1"/>
</dbReference>
<dbReference type="RefSeq" id="XP_021868599.1">
    <property type="nucleotide sequence ID" value="XM_022012110.1"/>
</dbReference>
<organism evidence="7 8">
    <name type="scientific">Kockovaella imperatae</name>
    <dbReference type="NCBI Taxonomy" id="4999"/>
    <lineage>
        <taxon>Eukaryota</taxon>
        <taxon>Fungi</taxon>
        <taxon>Dikarya</taxon>
        <taxon>Basidiomycota</taxon>
        <taxon>Agaricomycotina</taxon>
        <taxon>Tremellomycetes</taxon>
        <taxon>Tremellales</taxon>
        <taxon>Cuniculitremaceae</taxon>
        <taxon>Kockovaella</taxon>
    </lineage>
</organism>
<dbReference type="PANTHER" id="PTHR48261:SF2">
    <property type="entry name" value="ACETYLGLUCOSAMINYLTRANSFERASE"/>
    <property type="match status" value="1"/>
</dbReference>
<evidence type="ECO:0000256" key="1">
    <source>
        <dbReference type="ARBA" id="ARBA00004370"/>
    </source>
</evidence>
<dbReference type="EMBL" id="NBSH01000015">
    <property type="protein sequence ID" value="ORX34321.1"/>
    <property type="molecule type" value="Genomic_DNA"/>
</dbReference>
<keyword evidence="8" id="KW-1185">Reference proteome</keyword>
<evidence type="ECO:0000256" key="5">
    <source>
        <dbReference type="SAM" id="Phobius"/>
    </source>
</evidence>
<feature type="transmembrane region" description="Helical" evidence="5">
    <location>
        <begin position="28"/>
        <end position="49"/>
    </location>
</feature>
<proteinExistence type="predicted"/>
<comment type="caution">
    <text evidence="7">The sequence shown here is derived from an EMBL/GenBank/DDBJ whole genome shotgun (WGS) entry which is preliminary data.</text>
</comment>
<comment type="subcellular location">
    <subcellularLocation>
        <location evidence="1">Membrane</location>
    </subcellularLocation>
</comment>
<dbReference type="GO" id="GO:0016020">
    <property type="term" value="C:membrane"/>
    <property type="evidence" value="ECO:0007669"/>
    <property type="project" value="UniProtKB-SubCell"/>
</dbReference>
<keyword evidence="2 7" id="KW-0808">Transferase</keyword>
<evidence type="ECO:0000313" key="8">
    <source>
        <dbReference type="Proteomes" id="UP000193218"/>
    </source>
</evidence>
<dbReference type="GeneID" id="33553918"/>
<keyword evidence="5" id="KW-1133">Transmembrane helix</keyword>
<dbReference type="OrthoDB" id="1733656at2759"/>
<dbReference type="InterPro" id="IPR015338">
    <property type="entry name" value="GT64_dom"/>
</dbReference>
<name>A0A1Y1U8F6_9TREE</name>
<dbReference type="InterPro" id="IPR029044">
    <property type="entry name" value="Nucleotide-diphossugar_trans"/>
</dbReference>
<dbReference type="Gene3D" id="3.90.550.10">
    <property type="entry name" value="Spore Coat Polysaccharide Biosynthesis Protein SpsA, Chain A"/>
    <property type="match status" value="1"/>
</dbReference>
<sequence>MVFVRSVILRVSPVLGSSFYVRRARRNITVAFFVGLITTGLVLSCLSFGDKATACSDVPTDNDTISTHAKVTGRRPSVRPGFTILTPSYKRESLLPAFLSTYASGNIPSLTSVIIQWVDQDSAPSDGFAQSLAKYPVPVYIVRTVDRSLNDRFRWPIPSSKVIASNVHEQGRSSLSDADVVLSIDDDLTFNVVDIEAGYQVFHEYASLGNPRMVGYFARDIESGLYHYPARPTYNIVLTKGAFLLTEWLTAYWADDLAQVRDYVTPGQPGRNCEDILMSYVVANKTGHPPLFYEAVGVDAGDRKENHGISINHPNLLSHRTTCVQLFEKHYGGSPLVSTSVQIRRRLQPLTAHH</sequence>
<gene>
    <name evidence="7" type="ORF">BD324DRAFT_181344</name>
</gene>
<dbReference type="Pfam" id="PF09258">
    <property type="entry name" value="Glyco_transf_64"/>
    <property type="match status" value="1"/>
</dbReference>
<dbReference type="GO" id="GO:0016757">
    <property type="term" value="F:glycosyltransferase activity"/>
    <property type="evidence" value="ECO:0007669"/>
    <property type="project" value="InterPro"/>
</dbReference>
<keyword evidence="4" id="KW-1015">Disulfide bond</keyword>